<protein>
    <recommendedName>
        <fullName evidence="9">Cytochrome P450</fullName>
    </recommendedName>
</protein>
<keyword evidence="3" id="KW-0479">Metal-binding</keyword>
<evidence type="ECO:0000256" key="3">
    <source>
        <dbReference type="ARBA" id="ARBA00022723"/>
    </source>
</evidence>
<dbReference type="GO" id="GO:0020037">
    <property type="term" value="F:heme binding"/>
    <property type="evidence" value="ECO:0007669"/>
    <property type="project" value="InterPro"/>
</dbReference>
<accession>A0A8H3GG32</accession>
<evidence type="ECO:0000256" key="1">
    <source>
        <dbReference type="ARBA" id="ARBA00010617"/>
    </source>
</evidence>
<evidence type="ECO:0000313" key="7">
    <source>
        <dbReference type="EMBL" id="CAE6451389.1"/>
    </source>
</evidence>
<evidence type="ECO:0008006" key="9">
    <source>
        <dbReference type="Google" id="ProtNLM"/>
    </source>
</evidence>
<dbReference type="Proteomes" id="UP000663846">
    <property type="component" value="Unassembled WGS sequence"/>
</dbReference>
<dbReference type="PANTHER" id="PTHR24291:SF50">
    <property type="entry name" value="BIFUNCTIONAL ALBAFLAVENONE MONOOXYGENASE_TERPENE SYNTHASE"/>
    <property type="match status" value="1"/>
</dbReference>
<dbReference type="InterPro" id="IPR036396">
    <property type="entry name" value="Cyt_P450_sf"/>
</dbReference>
<dbReference type="GO" id="GO:0004497">
    <property type="term" value="F:monooxygenase activity"/>
    <property type="evidence" value="ECO:0007669"/>
    <property type="project" value="UniProtKB-KW"/>
</dbReference>
<evidence type="ECO:0000256" key="5">
    <source>
        <dbReference type="ARBA" id="ARBA00023004"/>
    </source>
</evidence>
<dbReference type="InterPro" id="IPR001128">
    <property type="entry name" value="Cyt_P450"/>
</dbReference>
<keyword evidence="4" id="KW-0560">Oxidoreductase</keyword>
<dbReference type="AlphaFoldDB" id="A0A8H3GG32"/>
<dbReference type="GO" id="GO:0016705">
    <property type="term" value="F:oxidoreductase activity, acting on paired donors, with incorporation or reduction of molecular oxygen"/>
    <property type="evidence" value="ECO:0007669"/>
    <property type="project" value="InterPro"/>
</dbReference>
<keyword evidence="6" id="KW-0503">Monooxygenase</keyword>
<comment type="similarity">
    <text evidence="1">Belongs to the cytochrome P450 family.</text>
</comment>
<evidence type="ECO:0000256" key="6">
    <source>
        <dbReference type="ARBA" id="ARBA00023033"/>
    </source>
</evidence>
<dbReference type="EMBL" id="CAJMWS010000559">
    <property type="protein sequence ID" value="CAE6451389.1"/>
    <property type="molecule type" value="Genomic_DNA"/>
</dbReference>
<comment type="caution">
    <text evidence="7">The sequence shown here is derived from an EMBL/GenBank/DDBJ whole genome shotgun (WGS) entry which is preliminary data.</text>
</comment>
<gene>
    <name evidence="7" type="ORF">RDB_LOCUS146122</name>
</gene>
<dbReference type="Gene3D" id="1.10.630.10">
    <property type="entry name" value="Cytochrome P450"/>
    <property type="match status" value="1"/>
</dbReference>
<proteinExistence type="inferred from homology"/>
<dbReference type="SUPFAM" id="SSF48264">
    <property type="entry name" value="Cytochrome P450"/>
    <property type="match status" value="1"/>
</dbReference>
<keyword evidence="2" id="KW-0349">Heme</keyword>
<dbReference type="PANTHER" id="PTHR24291">
    <property type="entry name" value="CYTOCHROME P450 FAMILY 4"/>
    <property type="match status" value="1"/>
</dbReference>
<evidence type="ECO:0000256" key="2">
    <source>
        <dbReference type="ARBA" id="ARBA00022617"/>
    </source>
</evidence>
<reference evidence="7" key="1">
    <citation type="submission" date="2021-01" db="EMBL/GenBank/DDBJ databases">
        <authorList>
            <person name="Kaushik A."/>
        </authorList>
    </citation>
    <scope>NUCLEOTIDE SEQUENCE</scope>
    <source>
        <strain evidence="7">AG1-1C</strain>
    </source>
</reference>
<evidence type="ECO:0000256" key="4">
    <source>
        <dbReference type="ARBA" id="ARBA00023002"/>
    </source>
</evidence>
<dbReference type="Pfam" id="PF00067">
    <property type="entry name" value="p450"/>
    <property type="match status" value="1"/>
</dbReference>
<dbReference type="InterPro" id="IPR050196">
    <property type="entry name" value="Cytochrome_P450_Monoox"/>
</dbReference>
<sequence>MSLSQPTFDISQFQKLLGIALEVIQARPLEVSAVALAATFGGYSLKRLLAHSAYPNLDGPPRKGFIYGHLKEIVLPYNIAFHDTLQDTFGSVSKVYGTFRSEELFVSDPRFMHEVLVKEADTVFRHMQYFYDLNNATFGPGLISTSGASLTPDIHAVTETLYMIADDMKRAMIKDLGGARTKELDMLRWCSGTALELIGMAGIGHNFGILHGVESEYSHAVKNYFPALAQIAPLRSIFPLIYRVGPSWLQQKVAGWVPSAAIRKIKYIIDVQDRQAQDILRQKKKALNDANKSKDMHDIMTVLLKANMEASKEDRLPEDQLLGQMNTLIFAGHETTSGALTRTLHLLASHTNIQDRVRAELQEAPDALMPCVGKYCGYILLLHT</sequence>
<dbReference type="GO" id="GO:0005506">
    <property type="term" value="F:iron ion binding"/>
    <property type="evidence" value="ECO:0007669"/>
    <property type="project" value="InterPro"/>
</dbReference>
<organism evidence="7 8">
    <name type="scientific">Rhizoctonia solani</name>
    <dbReference type="NCBI Taxonomy" id="456999"/>
    <lineage>
        <taxon>Eukaryota</taxon>
        <taxon>Fungi</taxon>
        <taxon>Dikarya</taxon>
        <taxon>Basidiomycota</taxon>
        <taxon>Agaricomycotina</taxon>
        <taxon>Agaricomycetes</taxon>
        <taxon>Cantharellales</taxon>
        <taxon>Ceratobasidiaceae</taxon>
        <taxon>Rhizoctonia</taxon>
    </lineage>
</organism>
<name>A0A8H3GG32_9AGAM</name>
<evidence type="ECO:0000313" key="8">
    <source>
        <dbReference type="Proteomes" id="UP000663846"/>
    </source>
</evidence>
<keyword evidence="5" id="KW-0408">Iron</keyword>